<dbReference type="AlphaFoldDB" id="A0A2J6N8Q1"/>
<name>A0A2J6N8Q1_9CREN</name>
<evidence type="ECO:0000259" key="1">
    <source>
        <dbReference type="Pfam" id="PF19289"/>
    </source>
</evidence>
<dbReference type="PANTHER" id="PTHR43666:SF1">
    <property type="entry name" value="CONSERVED PROTEIN"/>
    <property type="match status" value="1"/>
</dbReference>
<sequence>MRERRASSRRSCLAWRTKYKIKQNESGGDRIMSGEINNIAEDVAKKMKKGGFDDVVVKITYLEETMTKAANNTITITQNWSNKRLDLYLAKDKRISVMSTHFSSFEDIEKILDSSSNVISKIQPSELYAELPKPNAEHSSKILDIKVIEKMSEVPVYMQKMIEKSLESGAEKVAGVLSFIKEEKVLSINGEENFNEVSTAVKTYIRSFKGEKSGMWSFGSRYLDEKELLNTSEKATQFALLQNKKEKIDSGKYDIILSPLIAGNLLNYIMFSASAFNALAGLSFFKNNENNMYSEQLSLYDSPEETDLPGSTKFDDEGLATYTKPIIEKGMFKTFLHNSKTAKKFNTKSTANAGMLAPINWNIKVNTGDSSLEEMIRETKLGIFFNNNWYTRLHNYAEGIFSTAPRDAILLIKNGEIVGYLDRIRIADSFSNLLKKISMLSKDIYKIWWWEVSIPTKVPYIKVDSIRIATESLA</sequence>
<dbReference type="GO" id="GO:0006508">
    <property type="term" value="P:proteolysis"/>
    <property type="evidence" value="ECO:0007669"/>
    <property type="project" value="InterPro"/>
</dbReference>
<evidence type="ECO:0000313" key="4">
    <source>
        <dbReference type="Proteomes" id="UP000237153"/>
    </source>
</evidence>
<evidence type="ECO:0000313" key="2">
    <source>
        <dbReference type="EMBL" id="HEW64374.1"/>
    </source>
</evidence>
<dbReference type="Proteomes" id="UP000886076">
    <property type="component" value="Unassembled WGS sequence"/>
</dbReference>
<dbReference type="Pfam" id="PF19289">
    <property type="entry name" value="PmbA_TldD_3rd"/>
    <property type="match status" value="1"/>
</dbReference>
<proteinExistence type="predicted"/>
<dbReference type="GO" id="GO:0008237">
    <property type="term" value="F:metallopeptidase activity"/>
    <property type="evidence" value="ECO:0007669"/>
    <property type="project" value="InterPro"/>
</dbReference>
<dbReference type="Proteomes" id="UP000237153">
    <property type="component" value="Unassembled WGS sequence"/>
</dbReference>
<dbReference type="PANTHER" id="PTHR43666">
    <property type="entry name" value="TLDD PROTEIN"/>
    <property type="match status" value="1"/>
</dbReference>
<comment type="caution">
    <text evidence="3">The sequence shown here is derived from an EMBL/GenBank/DDBJ whole genome shotgun (WGS) entry which is preliminary data.</text>
</comment>
<protein>
    <submittedName>
        <fullName evidence="3">TldD/PmbA family protein</fullName>
    </submittedName>
</protein>
<dbReference type="EMBL" id="DSFH01000062">
    <property type="protein sequence ID" value="HEW64374.1"/>
    <property type="molecule type" value="Genomic_DNA"/>
</dbReference>
<evidence type="ECO:0000313" key="3">
    <source>
        <dbReference type="EMBL" id="PMB76086.1"/>
    </source>
</evidence>
<reference evidence="2" key="2">
    <citation type="journal article" date="2020" name="mSystems">
        <title>Genome- and Community-Level Interaction Insights into Carbon Utilization and Element Cycling Functions of Hydrothermarchaeota in Hydrothermal Sediment.</title>
        <authorList>
            <person name="Zhou Z."/>
            <person name="Liu Y."/>
            <person name="Xu W."/>
            <person name="Pan J."/>
            <person name="Luo Z.H."/>
            <person name="Li M."/>
        </authorList>
    </citation>
    <scope>NUCLEOTIDE SEQUENCE [LARGE SCALE GENOMIC DNA]</scope>
    <source>
        <strain evidence="2">SpSt-1261</strain>
    </source>
</reference>
<gene>
    <name evidence="3" type="ORF">C0188_00235</name>
    <name evidence="2" type="ORF">ENO39_04905</name>
</gene>
<dbReference type="SUPFAM" id="SSF111283">
    <property type="entry name" value="Putative modulator of DNA gyrase, PmbA/TldD"/>
    <property type="match status" value="1"/>
</dbReference>
<reference evidence="3 4" key="1">
    <citation type="submission" date="2018-01" db="EMBL/GenBank/DDBJ databases">
        <title>Metagenomic assembled genomes from two thermal pools in the Uzon Caldera, Kamchatka, Russia.</title>
        <authorList>
            <person name="Wilkins L."/>
            <person name="Ettinger C."/>
        </authorList>
    </citation>
    <scope>NUCLEOTIDE SEQUENCE [LARGE SCALE GENOMIC DNA]</scope>
    <source>
        <strain evidence="3">ZAV-06</strain>
    </source>
</reference>
<feature type="domain" description="Metalloprotease TldD/E C-terminal" evidence="1">
    <location>
        <begin position="250"/>
        <end position="469"/>
    </location>
</feature>
<accession>A0A2J6N8Q1</accession>
<dbReference type="EMBL" id="PNIM01000001">
    <property type="protein sequence ID" value="PMB76086.1"/>
    <property type="molecule type" value="Genomic_DNA"/>
</dbReference>
<dbReference type="InterPro" id="IPR045569">
    <property type="entry name" value="Metalloprtase-TldD/E_C"/>
</dbReference>
<dbReference type="InterPro" id="IPR036059">
    <property type="entry name" value="TldD/PmbA_sf"/>
</dbReference>
<organism evidence="3 4">
    <name type="scientific">Fervidicoccus fontis</name>
    <dbReference type="NCBI Taxonomy" id="683846"/>
    <lineage>
        <taxon>Archaea</taxon>
        <taxon>Thermoproteota</taxon>
        <taxon>Thermoprotei</taxon>
        <taxon>Fervidicoccales</taxon>
        <taxon>Fervidicoccaceae</taxon>
        <taxon>Fervidicoccus</taxon>
    </lineage>
</organism>